<evidence type="ECO:0008006" key="7">
    <source>
        <dbReference type="Google" id="ProtNLM"/>
    </source>
</evidence>
<dbReference type="InterPro" id="IPR051012">
    <property type="entry name" value="CellSynth/LPSAsmb/PSIAsmb"/>
</dbReference>
<sequence length="423" mass="48710">MLFAPVGLEENPASGNRKPAWQQAFLRSFPGSIVWIRGGKEIYFLGGGIVLKCTFGNSKTFYGRKAGGFLVNNSMDHESQLKKLISFIPNGKFYFSKAVKAFQQNKLPLAKKYLERANQLEPDDPTIICQLAIVMAEMGDYEPANDLLYYILNRIDPDMTECYYFLGNNYAYLGKYKEALYHVRTYLYFDPEGEYAEEAKELEEILVMEIGEEEDFLTQGGAGEDFWEELELIELQDEANRLLKEGKIGEAIRLFREIIEKYPRFWPAYNNLALAYFYIGKTADAAELLEQVLAESPGNLHALCNAAIFSRHAGEPVDGLASMLEKIYPISDDHRFKLGTTLAILGRYERAYNWLKSIAKKGYEVDSYLYYWLAYSAHFSGMEEEARQYWETFVRLHPDKKGREPWKTENFPSPFSGFPRRPD</sequence>
<dbReference type="PANTHER" id="PTHR45586:SF1">
    <property type="entry name" value="LIPOPOLYSACCHARIDE ASSEMBLY PROTEIN B"/>
    <property type="match status" value="1"/>
</dbReference>
<evidence type="ECO:0000256" key="3">
    <source>
        <dbReference type="PROSITE-ProRule" id="PRU00339"/>
    </source>
</evidence>
<dbReference type="SMART" id="SM00028">
    <property type="entry name" value="TPR"/>
    <property type="match status" value="4"/>
</dbReference>
<feature type="repeat" description="TPR" evidence="3">
    <location>
        <begin position="160"/>
        <end position="193"/>
    </location>
</feature>
<dbReference type="InterPro" id="IPR011990">
    <property type="entry name" value="TPR-like_helical_dom_sf"/>
</dbReference>
<dbReference type="Pfam" id="PF13174">
    <property type="entry name" value="TPR_6"/>
    <property type="match status" value="1"/>
</dbReference>
<gene>
    <name evidence="5" type="ORF">C6P37_11135</name>
</gene>
<organism evidence="5 6">
    <name type="scientific">Caldibacillus debilis</name>
    <dbReference type="NCBI Taxonomy" id="301148"/>
    <lineage>
        <taxon>Bacteria</taxon>
        <taxon>Bacillati</taxon>
        <taxon>Bacillota</taxon>
        <taxon>Bacilli</taxon>
        <taxon>Bacillales</taxon>
        <taxon>Bacillaceae</taxon>
        <taxon>Caldibacillus</taxon>
    </lineage>
</organism>
<dbReference type="AlphaFoldDB" id="A0A3E0K3V9"/>
<dbReference type="EMBL" id="QEWE01000020">
    <property type="protein sequence ID" value="REJ27650.1"/>
    <property type="molecule type" value="Genomic_DNA"/>
</dbReference>
<evidence type="ECO:0000256" key="4">
    <source>
        <dbReference type="SAM" id="MobiDB-lite"/>
    </source>
</evidence>
<evidence type="ECO:0000313" key="5">
    <source>
        <dbReference type="EMBL" id="REJ27650.1"/>
    </source>
</evidence>
<dbReference type="InterPro" id="IPR019734">
    <property type="entry name" value="TPR_rpt"/>
</dbReference>
<feature type="region of interest" description="Disordered" evidence="4">
    <location>
        <begin position="401"/>
        <end position="423"/>
    </location>
</feature>
<reference evidence="5 6" key="1">
    <citation type="submission" date="2018-03" db="EMBL/GenBank/DDBJ databases">
        <authorList>
            <person name="Keele B.F."/>
        </authorList>
    </citation>
    <scope>NUCLEOTIDE SEQUENCE [LARGE SCALE GENOMIC DNA]</scope>
    <source>
        <strain evidence="5">ZCTH4_d</strain>
    </source>
</reference>
<feature type="repeat" description="TPR" evidence="3">
    <location>
        <begin position="266"/>
        <end position="299"/>
    </location>
</feature>
<proteinExistence type="predicted"/>
<dbReference type="PROSITE" id="PS50005">
    <property type="entry name" value="TPR"/>
    <property type="match status" value="2"/>
</dbReference>
<dbReference type="PANTHER" id="PTHR45586">
    <property type="entry name" value="TPR REPEAT-CONTAINING PROTEIN PA4667"/>
    <property type="match status" value="1"/>
</dbReference>
<dbReference type="SUPFAM" id="SSF48452">
    <property type="entry name" value="TPR-like"/>
    <property type="match status" value="1"/>
</dbReference>
<feature type="compositionally biased region" description="Low complexity" evidence="4">
    <location>
        <begin position="411"/>
        <end position="423"/>
    </location>
</feature>
<comment type="caution">
    <text evidence="5">The sequence shown here is derived from an EMBL/GenBank/DDBJ whole genome shotgun (WGS) entry which is preliminary data.</text>
</comment>
<dbReference type="Gene3D" id="1.25.40.10">
    <property type="entry name" value="Tetratricopeptide repeat domain"/>
    <property type="match status" value="2"/>
</dbReference>
<name>A0A3E0K3V9_9BACI</name>
<dbReference type="Pfam" id="PF13432">
    <property type="entry name" value="TPR_16"/>
    <property type="match status" value="1"/>
</dbReference>
<keyword evidence="1" id="KW-0677">Repeat</keyword>
<keyword evidence="2 3" id="KW-0802">TPR repeat</keyword>
<protein>
    <recommendedName>
        <fullName evidence="7">Tetratricopeptide repeat protein</fullName>
    </recommendedName>
</protein>
<dbReference type="Proteomes" id="UP000257014">
    <property type="component" value="Unassembled WGS sequence"/>
</dbReference>
<accession>A0A3E0K3V9</accession>
<evidence type="ECO:0000256" key="2">
    <source>
        <dbReference type="ARBA" id="ARBA00022803"/>
    </source>
</evidence>
<evidence type="ECO:0000256" key="1">
    <source>
        <dbReference type="ARBA" id="ARBA00022737"/>
    </source>
</evidence>
<evidence type="ECO:0000313" key="6">
    <source>
        <dbReference type="Proteomes" id="UP000257014"/>
    </source>
</evidence>